<feature type="region of interest" description="Disordered" evidence="1">
    <location>
        <begin position="109"/>
        <end position="164"/>
    </location>
</feature>
<dbReference type="PANTHER" id="PTHR33067:SF31">
    <property type="entry name" value="RNA-DIRECTED DNA POLYMERASE"/>
    <property type="match status" value="1"/>
</dbReference>
<accession>A0AAD8SC18</accession>
<dbReference type="CDD" id="cd00303">
    <property type="entry name" value="retropepsin_like"/>
    <property type="match status" value="1"/>
</dbReference>
<feature type="compositionally biased region" description="Low complexity" evidence="1">
    <location>
        <begin position="128"/>
        <end position="164"/>
    </location>
</feature>
<evidence type="ECO:0000313" key="2">
    <source>
        <dbReference type="EMBL" id="KAK1649214.1"/>
    </source>
</evidence>
<dbReference type="PANTHER" id="PTHR33067">
    <property type="entry name" value="RNA-DIRECTED DNA POLYMERASE-RELATED"/>
    <property type="match status" value="1"/>
</dbReference>
<evidence type="ECO:0000313" key="3">
    <source>
        <dbReference type="Proteomes" id="UP001231189"/>
    </source>
</evidence>
<protein>
    <recommendedName>
        <fullName evidence="4">CCHC-type domain-containing protein</fullName>
    </recommendedName>
</protein>
<comment type="caution">
    <text evidence="2">The sequence shown here is derived from an EMBL/GenBank/DDBJ whole genome shotgun (WGS) entry which is preliminary data.</text>
</comment>
<name>A0AAD8SC18_LOLMU</name>
<dbReference type="InterPro" id="IPR043502">
    <property type="entry name" value="DNA/RNA_pol_sf"/>
</dbReference>
<gene>
    <name evidence="2" type="ORF">QYE76_067019</name>
</gene>
<proteinExistence type="predicted"/>
<evidence type="ECO:0000256" key="1">
    <source>
        <dbReference type="SAM" id="MobiDB-lite"/>
    </source>
</evidence>
<sequence>MNKTLDEATELIERMASHDFSWTNDRALHNPLPGIHKISQPDSVAAQLEAITKQLSSIMSDSSSVVSAVQSIGNCQACGNAGHQTHECMSFASGDPVVSEVAYTQGQGPFSQSYNPHWRNHPNLSYKNSQQFSNGSQQGQGFRQPSNGSVSSYPSSAAGYHNQNSQYNQNSEMKEFMQQQQAMMTGLQETIQKQSDAFLSTVQRLTANLQSAPNHDPRFPSQTEPNPKSHCGAISAVEAVTTRSGINTGPILTTPPTPLYVSPALRNTVTPPRVAQQQTQEKCNETASARPSAKEKLTPPPEASVPMTVPFPARLEKSKDEKQYAKFLDKMKEVQVTIPILDAVLHVPMYAKFFKELLTKKRNLEDVEVVTMTKQCSAVLQYALPEKLEDPGSFCIPCNIGTKQFMALCDLGSSVSVIPLSICKQMALGELRSTSMTLQLADRSIKRPSGILRDVPVIVDKFAYPVDFVVLEMEDLSEVVILGRAFLATAGAIIDVKGSTLKLKFGEEEVIFDMKHATHLPALSSDCMSIDIMDYCVKQTHEKCGNQVEFDEEIMQQLDKEYIAETFLFEAVDEPQILTATPRPVELKPLPDHVTYQFLEPEGRCPVIVSSLLNEEQNEALLKILRKYKKIIGYAIEDMIGINPSICTHRIHLEEGSAPVREHQHRLNPQMHEVAKKEVLKLLGADIIYPISDSEWVSPVHVVPKKGGITVEEIGAEQDVPVKKIKDKSGAENLVADHLSRLPSDSRNHMDIHDCLPGEQLLQISETPRGSPWYADLVNYLLGYDGFKLSWGDGRTEQNTYACFTVLSRYCYDCPAPAPPPAFAAARTVWRRATSHHHELLHPMPCELLHFTDPSARNEEDGDLKFFLNPNCCSSDACCCAALPQPLLLLLNAKCCLTFINSTTTCCSSTT</sequence>
<keyword evidence="3" id="KW-1185">Reference proteome</keyword>
<organism evidence="2 3">
    <name type="scientific">Lolium multiflorum</name>
    <name type="common">Italian ryegrass</name>
    <name type="synonym">Lolium perenne subsp. multiflorum</name>
    <dbReference type="NCBI Taxonomy" id="4521"/>
    <lineage>
        <taxon>Eukaryota</taxon>
        <taxon>Viridiplantae</taxon>
        <taxon>Streptophyta</taxon>
        <taxon>Embryophyta</taxon>
        <taxon>Tracheophyta</taxon>
        <taxon>Spermatophyta</taxon>
        <taxon>Magnoliopsida</taxon>
        <taxon>Liliopsida</taxon>
        <taxon>Poales</taxon>
        <taxon>Poaceae</taxon>
        <taxon>BOP clade</taxon>
        <taxon>Pooideae</taxon>
        <taxon>Poodae</taxon>
        <taxon>Poeae</taxon>
        <taxon>Poeae Chloroplast Group 2 (Poeae type)</taxon>
        <taxon>Loliodinae</taxon>
        <taxon>Loliinae</taxon>
        <taxon>Lolium</taxon>
    </lineage>
</organism>
<reference evidence="2" key="1">
    <citation type="submission" date="2023-07" db="EMBL/GenBank/DDBJ databases">
        <title>A chromosome-level genome assembly of Lolium multiflorum.</title>
        <authorList>
            <person name="Chen Y."/>
            <person name="Copetti D."/>
            <person name="Kolliker R."/>
            <person name="Studer B."/>
        </authorList>
    </citation>
    <scope>NUCLEOTIDE SEQUENCE</scope>
    <source>
        <strain evidence="2">02402/16</strain>
        <tissue evidence="2">Leaf</tissue>
    </source>
</reference>
<dbReference type="SUPFAM" id="SSF50630">
    <property type="entry name" value="Acid proteases"/>
    <property type="match status" value="1"/>
</dbReference>
<evidence type="ECO:0008006" key="4">
    <source>
        <dbReference type="Google" id="ProtNLM"/>
    </source>
</evidence>
<feature type="compositionally biased region" description="Polar residues" evidence="1">
    <location>
        <begin position="272"/>
        <end position="289"/>
    </location>
</feature>
<dbReference type="EMBL" id="JAUUTY010000004">
    <property type="protein sequence ID" value="KAK1649214.1"/>
    <property type="molecule type" value="Genomic_DNA"/>
</dbReference>
<dbReference type="Gene3D" id="2.40.70.10">
    <property type="entry name" value="Acid Proteases"/>
    <property type="match status" value="1"/>
</dbReference>
<dbReference type="AlphaFoldDB" id="A0AAD8SC18"/>
<dbReference type="Gene3D" id="3.10.10.10">
    <property type="entry name" value="HIV Type 1 Reverse Transcriptase, subunit A, domain 1"/>
    <property type="match status" value="1"/>
</dbReference>
<dbReference type="InterPro" id="IPR021109">
    <property type="entry name" value="Peptidase_aspartic_dom_sf"/>
</dbReference>
<feature type="region of interest" description="Disordered" evidence="1">
    <location>
        <begin position="272"/>
        <end position="312"/>
    </location>
</feature>
<dbReference type="Proteomes" id="UP001231189">
    <property type="component" value="Unassembled WGS sequence"/>
</dbReference>
<dbReference type="SUPFAM" id="SSF56672">
    <property type="entry name" value="DNA/RNA polymerases"/>
    <property type="match status" value="1"/>
</dbReference>